<feature type="compositionally biased region" description="Basic and acidic residues" evidence="1">
    <location>
        <begin position="213"/>
        <end position="223"/>
    </location>
</feature>
<reference evidence="2 3" key="1">
    <citation type="submission" date="2018-06" db="EMBL/GenBank/DDBJ databases">
        <title>Genome Sequence of the Brown Rot Fungal Pathogen Monilinia fructigena.</title>
        <authorList>
            <person name="Landi L."/>
            <person name="De Miccolis Angelini R.M."/>
            <person name="Pollastro S."/>
            <person name="Abate D."/>
            <person name="Faretra F."/>
            <person name="Romanazzi G."/>
        </authorList>
    </citation>
    <scope>NUCLEOTIDE SEQUENCE [LARGE SCALE GENOMIC DNA]</scope>
    <source>
        <strain evidence="2 3">Mfrg269</strain>
    </source>
</reference>
<keyword evidence="3" id="KW-1185">Reference proteome</keyword>
<evidence type="ECO:0000256" key="1">
    <source>
        <dbReference type="SAM" id="MobiDB-lite"/>
    </source>
</evidence>
<name>A0A395J1M0_9HELO</name>
<proteinExistence type="predicted"/>
<feature type="compositionally biased region" description="Basic residues" evidence="1">
    <location>
        <begin position="75"/>
        <end position="84"/>
    </location>
</feature>
<gene>
    <name evidence="2" type="ORF">DID88_005932</name>
</gene>
<evidence type="ECO:0000313" key="2">
    <source>
        <dbReference type="EMBL" id="RAL66261.1"/>
    </source>
</evidence>
<protein>
    <submittedName>
        <fullName evidence="2">Uncharacterized protein</fullName>
    </submittedName>
</protein>
<feature type="compositionally biased region" description="Basic residues" evidence="1">
    <location>
        <begin position="121"/>
        <end position="138"/>
    </location>
</feature>
<feature type="compositionally biased region" description="Polar residues" evidence="1">
    <location>
        <begin position="202"/>
        <end position="211"/>
    </location>
</feature>
<dbReference type="OrthoDB" id="6105938at2759"/>
<evidence type="ECO:0000313" key="3">
    <source>
        <dbReference type="Proteomes" id="UP000249056"/>
    </source>
</evidence>
<comment type="caution">
    <text evidence="2">The sequence shown here is derived from an EMBL/GenBank/DDBJ whole genome shotgun (WGS) entry which is preliminary data.</text>
</comment>
<accession>A0A395J1M0</accession>
<feature type="region of interest" description="Disordered" evidence="1">
    <location>
        <begin position="55"/>
        <end position="93"/>
    </location>
</feature>
<dbReference type="PANTHER" id="PTHR38846">
    <property type="entry name" value="C3H1-TYPE DOMAIN-CONTAINING PROTEIN"/>
    <property type="match status" value="1"/>
</dbReference>
<dbReference type="EMBL" id="QKRW01000007">
    <property type="protein sequence ID" value="RAL66261.1"/>
    <property type="molecule type" value="Genomic_DNA"/>
</dbReference>
<feature type="compositionally biased region" description="Basic and acidic residues" evidence="1">
    <location>
        <begin position="57"/>
        <end position="74"/>
    </location>
</feature>
<feature type="region of interest" description="Disordered" evidence="1">
    <location>
        <begin position="109"/>
        <end position="157"/>
    </location>
</feature>
<feature type="region of interest" description="Disordered" evidence="1">
    <location>
        <begin position="201"/>
        <end position="223"/>
    </location>
</feature>
<dbReference type="AlphaFoldDB" id="A0A395J1M0"/>
<dbReference type="Proteomes" id="UP000249056">
    <property type="component" value="Unassembled WGS sequence"/>
</dbReference>
<sequence>MTNPLQSISDSSSDDDGAPIYTPPETELNDGPSSSTHSLDPSHLSEVIQGIQNVRLATDKSDDSAQESIKDISAKPKKGRRSRAKRSDPADIAVDNVTDTLQTLVVADGETDNLGKERTKSKSAKNRKRREKKKRRKAKLAEENAKNETGAEISNGKSKKRILKNAGYRGVKQFMDSYGLRLHDHQDIAAANEIIKHMSQKAGVSSSNNHTGPIEEKYPKSEEGVGEKKISNYEWLKLSEWHDMKHFMIAHGLKWSEVDDFDEARLLIENLKQDQVSERKSKQLHVSKEEEVEKVEDSSTKLTTGKTKKKNVVGLWSDYFGNETQLANWQRLCVDVGMEEVPTSITQCRKALGKVWVNIFDFLDARAVGKPVKRFESERKLAAYTMKSGKIYPKKQAKEGGPVRALLAHIFSH</sequence>
<dbReference type="PANTHER" id="PTHR38846:SF1">
    <property type="entry name" value="C3H1-TYPE DOMAIN-CONTAINING PROTEIN"/>
    <property type="match status" value="1"/>
</dbReference>
<organism evidence="2 3">
    <name type="scientific">Monilinia fructigena</name>
    <dbReference type="NCBI Taxonomy" id="38457"/>
    <lineage>
        <taxon>Eukaryota</taxon>
        <taxon>Fungi</taxon>
        <taxon>Dikarya</taxon>
        <taxon>Ascomycota</taxon>
        <taxon>Pezizomycotina</taxon>
        <taxon>Leotiomycetes</taxon>
        <taxon>Helotiales</taxon>
        <taxon>Sclerotiniaceae</taxon>
        <taxon>Monilinia</taxon>
    </lineage>
</organism>
<feature type="region of interest" description="Disordered" evidence="1">
    <location>
        <begin position="1"/>
        <end position="43"/>
    </location>
</feature>